<feature type="transmembrane region" description="Helical" evidence="1">
    <location>
        <begin position="321"/>
        <end position="343"/>
    </location>
</feature>
<keyword evidence="1" id="KW-0812">Transmembrane</keyword>
<feature type="transmembrane region" description="Helical" evidence="1">
    <location>
        <begin position="363"/>
        <end position="383"/>
    </location>
</feature>
<feature type="transmembrane region" description="Helical" evidence="1">
    <location>
        <begin position="427"/>
        <end position="444"/>
    </location>
</feature>
<name>A0A1F6G7P1_9PROT</name>
<evidence type="ECO:0008006" key="4">
    <source>
        <dbReference type="Google" id="ProtNLM"/>
    </source>
</evidence>
<feature type="transmembrane region" description="Helical" evidence="1">
    <location>
        <begin position="216"/>
        <end position="232"/>
    </location>
</feature>
<feature type="transmembrane region" description="Helical" evidence="1">
    <location>
        <begin position="404"/>
        <end position="421"/>
    </location>
</feature>
<dbReference type="Proteomes" id="UP000178449">
    <property type="component" value="Unassembled WGS sequence"/>
</dbReference>
<feature type="transmembrane region" description="Helical" evidence="1">
    <location>
        <begin position="193"/>
        <end position="211"/>
    </location>
</feature>
<feature type="transmembrane region" description="Helical" evidence="1">
    <location>
        <begin position="262"/>
        <end position="278"/>
    </location>
</feature>
<reference evidence="2 3" key="1">
    <citation type="journal article" date="2016" name="Nat. Commun.">
        <title>Thousands of microbial genomes shed light on interconnected biogeochemical processes in an aquifer system.</title>
        <authorList>
            <person name="Anantharaman K."/>
            <person name="Brown C.T."/>
            <person name="Hug L.A."/>
            <person name="Sharon I."/>
            <person name="Castelle C.J."/>
            <person name="Probst A.J."/>
            <person name="Thomas B.C."/>
            <person name="Singh A."/>
            <person name="Wilkins M.J."/>
            <person name="Karaoz U."/>
            <person name="Brodie E.L."/>
            <person name="Williams K.H."/>
            <person name="Hubbard S.S."/>
            <person name="Banfield J.F."/>
        </authorList>
    </citation>
    <scope>NUCLEOTIDE SEQUENCE [LARGE SCALE GENOMIC DNA]</scope>
</reference>
<feature type="transmembrane region" description="Helical" evidence="1">
    <location>
        <begin position="69"/>
        <end position="87"/>
    </location>
</feature>
<protein>
    <recommendedName>
        <fullName evidence="4">Glycosyltransferase RgtA/B/C/D-like domain-containing protein</fullName>
    </recommendedName>
</protein>
<proteinExistence type="predicted"/>
<dbReference type="EMBL" id="MFNE01000043">
    <property type="protein sequence ID" value="OGG94122.1"/>
    <property type="molecule type" value="Genomic_DNA"/>
</dbReference>
<keyword evidence="1" id="KW-0472">Membrane</keyword>
<sequence length="450" mass="50860">MRASWVLVLLVLGVLQVRGDGYFPFDRTWPKGLLLGIVLFHLGLIWLILNKLYHQWTHSSPLPSKKSRFSAQTIWLLPPILTLIILAGQAWQAERFEAVGYRWEPGWLSGLALLAFFGQGVAWRAARAGKWVKALSWAWAGALTLKLYPLFAFPLTAKRSDMLPIIYEAGRAWLDGRPIYQYFMLDNGVSTQMVRLPGMIALYLPAVYFGLDLRWVLLFFESILFLSLALAIGRLPKASQTFASIVWLALAYLPYWHLRHELYEAPFWVVLLLSLYLLKTGRLGWAGGGLGFLAAMHQWAWVLAPFLGLYLLRREGLKRTLLVATGASAAGYGVLAFGVQGNWEAWQHHIFGYYEQFLAQGNPYLMALYLTALFGKLGLLGWLKPLQLIGVLGFGWAQLKRPARLEEALFFGGLALAWMLAFNVVAWTYQYLLVVFLLALALGLRAHNQD</sequence>
<feature type="transmembrane region" description="Helical" evidence="1">
    <location>
        <begin position="107"/>
        <end position="125"/>
    </location>
</feature>
<accession>A0A1F6G7P1</accession>
<gene>
    <name evidence="2" type="ORF">A2527_09770</name>
</gene>
<feature type="transmembrane region" description="Helical" evidence="1">
    <location>
        <begin position="238"/>
        <end position="255"/>
    </location>
</feature>
<dbReference type="AlphaFoldDB" id="A0A1F6G7P1"/>
<evidence type="ECO:0000256" key="1">
    <source>
        <dbReference type="SAM" id="Phobius"/>
    </source>
</evidence>
<keyword evidence="1" id="KW-1133">Transmembrane helix</keyword>
<evidence type="ECO:0000313" key="2">
    <source>
        <dbReference type="EMBL" id="OGG94122.1"/>
    </source>
</evidence>
<feature type="transmembrane region" description="Helical" evidence="1">
    <location>
        <begin position="29"/>
        <end position="49"/>
    </location>
</feature>
<feature type="transmembrane region" description="Helical" evidence="1">
    <location>
        <begin position="290"/>
        <end position="312"/>
    </location>
</feature>
<feature type="transmembrane region" description="Helical" evidence="1">
    <location>
        <begin position="137"/>
        <end position="157"/>
    </location>
</feature>
<comment type="caution">
    <text evidence="2">The sequence shown here is derived from an EMBL/GenBank/DDBJ whole genome shotgun (WGS) entry which is preliminary data.</text>
</comment>
<evidence type="ECO:0000313" key="3">
    <source>
        <dbReference type="Proteomes" id="UP000178449"/>
    </source>
</evidence>
<organism evidence="2 3">
    <name type="scientific">Candidatus Lambdaproteobacteria bacterium RIFOXYD2_FULL_50_16</name>
    <dbReference type="NCBI Taxonomy" id="1817772"/>
    <lineage>
        <taxon>Bacteria</taxon>
        <taxon>Pseudomonadati</taxon>
        <taxon>Pseudomonadota</taxon>
        <taxon>Candidatus Lambdaproteobacteria</taxon>
    </lineage>
</organism>